<dbReference type="PANTHER" id="PTHR36122:SF2">
    <property type="entry name" value="NICOTINAMIDE RIBOSIDE TRANSPORTER PNUC"/>
    <property type="match status" value="1"/>
</dbReference>
<dbReference type="RefSeq" id="WP_189348581.1">
    <property type="nucleotide sequence ID" value="NZ_BMXK01000002.1"/>
</dbReference>
<accession>A0ABQ3GC59</accession>
<proteinExistence type="inferred from homology"/>
<feature type="transmembrane region" description="Helical" evidence="9">
    <location>
        <begin position="45"/>
        <end position="67"/>
    </location>
</feature>
<reference evidence="11" key="1">
    <citation type="journal article" date="2019" name="Int. J. Syst. Evol. Microbiol.">
        <title>The Global Catalogue of Microorganisms (GCM) 10K type strain sequencing project: providing services to taxonomists for standard genome sequencing and annotation.</title>
        <authorList>
            <consortium name="The Broad Institute Genomics Platform"/>
            <consortium name="The Broad Institute Genome Sequencing Center for Infectious Disease"/>
            <person name="Wu L."/>
            <person name="Ma J."/>
        </authorList>
    </citation>
    <scope>NUCLEOTIDE SEQUENCE [LARGE SCALE GENOMIC DNA]</scope>
    <source>
        <strain evidence="11">KCTC 19466</strain>
    </source>
</reference>
<evidence type="ECO:0000256" key="3">
    <source>
        <dbReference type="ARBA" id="ARBA00022448"/>
    </source>
</evidence>
<evidence type="ECO:0000256" key="1">
    <source>
        <dbReference type="ARBA" id="ARBA00004651"/>
    </source>
</evidence>
<feature type="transmembrane region" description="Helical" evidence="9">
    <location>
        <begin position="201"/>
        <end position="219"/>
    </location>
</feature>
<evidence type="ECO:0000313" key="10">
    <source>
        <dbReference type="EMBL" id="GHD01357.1"/>
    </source>
</evidence>
<comment type="caution">
    <text evidence="10">The sequence shown here is derived from an EMBL/GenBank/DDBJ whole genome shotgun (WGS) entry which is preliminary data.</text>
</comment>
<feature type="compositionally biased region" description="Low complexity" evidence="8">
    <location>
        <begin position="239"/>
        <end position="255"/>
    </location>
</feature>
<dbReference type="InterPro" id="IPR006419">
    <property type="entry name" value="NMN_transpt_PnuC"/>
</dbReference>
<feature type="transmembrane region" description="Helical" evidence="9">
    <location>
        <begin position="153"/>
        <end position="171"/>
    </location>
</feature>
<comment type="similarity">
    <text evidence="2">Belongs to the nicotinamide ribonucleoside (NR) uptake permease (TC 4.B.1) family.</text>
</comment>
<protein>
    <submittedName>
        <fullName evidence="10">Membrane protein</fullName>
    </submittedName>
</protein>
<feature type="transmembrane region" description="Helical" evidence="9">
    <location>
        <begin position="6"/>
        <end position="24"/>
    </location>
</feature>
<dbReference type="Proteomes" id="UP000642819">
    <property type="component" value="Unassembled WGS sequence"/>
</dbReference>
<gene>
    <name evidence="10" type="ORF">GCM10008096_05380</name>
</gene>
<keyword evidence="11" id="KW-1185">Reference proteome</keyword>
<evidence type="ECO:0000256" key="8">
    <source>
        <dbReference type="SAM" id="MobiDB-lite"/>
    </source>
</evidence>
<evidence type="ECO:0000256" key="7">
    <source>
        <dbReference type="ARBA" id="ARBA00023136"/>
    </source>
</evidence>
<dbReference type="Pfam" id="PF04973">
    <property type="entry name" value="NMN_transporter"/>
    <property type="match status" value="1"/>
</dbReference>
<organism evidence="10 11">
    <name type="scientific">Zhihengliuella salsuginis</name>
    <dbReference type="NCBI Taxonomy" id="578222"/>
    <lineage>
        <taxon>Bacteria</taxon>
        <taxon>Bacillati</taxon>
        <taxon>Actinomycetota</taxon>
        <taxon>Actinomycetes</taxon>
        <taxon>Micrococcales</taxon>
        <taxon>Micrococcaceae</taxon>
        <taxon>Zhihengliuella</taxon>
    </lineage>
</organism>
<name>A0ABQ3GC59_9MICC</name>
<keyword evidence="6 9" id="KW-1133">Transmembrane helix</keyword>
<evidence type="ECO:0000313" key="11">
    <source>
        <dbReference type="Proteomes" id="UP000642819"/>
    </source>
</evidence>
<comment type="subcellular location">
    <subcellularLocation>
        <location evidence="1">Cell membrane</location>
        <topology evidence="1">Multi-pass membrane protein</topology>
    </subcellularLocation>
</comment>
<dbReference type="PANTHER" id="PTHR36122">
    <property type="entry name" value="NICOTINAMIDE RIBOSIDE TRANSPORTER PNUC"/>
    <property type="match status" value="1"/>
</dbReference>
<evidence type="ECO:0000256" key="9">
    <source>
        <dbReference type="SAM" id="Phobius"/>
    </source>
</evidence>
<evidence type="ECO:0000256" key="4">
    <source>
        <dbReference type="ARBA" id="ARBA00022475"/>
    </source>
</evidence>
<sequence>MDALRWLIEIFNAYLPVGGGGLLVREVVGNAFGLASALGGMRRKIWAWPVGIIGNALLLTVFLGSIFGDDGSANLLGQAGRQVMFIAVAVYGWRQWRAARAEQAGHDDGSAAGHAVTPRWATGPQRLGLAAALIVGTVALTPVFTALGSYEPVWADAWTFVGSLLATYGMAKGWVEFWLVWVAVDIVGVPLLFSAGYYATAFMYLFYGVFTLVGFFVWWRAKVQEKPRVETRLPDPRVQQAGSRESAAAAERGTE</sequence>
<evidence type="ECO:0000256" key="2">
    <source>
        <dbReference type="ARBA" id="ARBA00006669"/>
    </source>
</evidence>
<keyword evidence="7 9" id="KW-0472">Membrane</keyword>
<feature type="region of interest" description="Disordered" evidence="8">
    <location>
        <begin position="233"/>
        <end position="255"/>
    </location>
</feature>
<dbReference type="EMBL" id="BMXK01000002">
    <property type="protein sequence ID" value="GHD01357.1"/>
    <property type="molecule type" value="Genomic_DNA"/>
</dbReference>
<dbReference type="NCBIfam" id="TIGR01528">
    <property type="entry name" value="NMN_trans_PnuC"/>
    <property type="match status" value="1"/>
</dbReference>
<evidence type="ECO:0000256" key="5">
    <source>
        <dbReference type="ARBA" id="ARBA00022692"/>
    </source>
</evidence>
<keyword evidence="5 9" id="KW-0812">Transmembrane</keyword>
<keyword evidence="4" id="KW-1003">Cell membrane</keyword>
<keyword evidence="3" id="KW-0813">Transport</keyword>
<evidence type="ECO:0000256" key="6">
    <source>
        <dbReference type="ARBA" id="ARBA00022989"/>
    </source>
</evidence>
<feature type="transmembrane region" description="Helical" evidence="9">
    <location>
        <begin position="127"/>
        <end position="147"/>
    </location>
</feature>